<dbReference type="Proteomes" id="UP000316425">
    <property type="component" value="Unassembled WGS sequence"/>
</dbReference>
<keyword evidence="3 6" id="KW-0812">Transmembrane</keyword>
<evidence type="ECO:0000256" key="3">
    <source>
        <dbReference type="ARBA" id="ARBA00022692"/>
    </source>
</evidence>
<evidence type="ECO:0000313" key="9">
    <source>
        <dbReference type="EMBL" id="TSJ66196.1"/>
    </source>
</evidence>
<dbReference type="Pfam" id="PF13726">
    <property type="entry name" value="Na_H_antiport_2"/>
    <property type="match status" value="1"/>
</dbReference>
<keyword evidence="5 6" id="KW-0472">Membrane</keyword>
<protein>
    <submittedName>
        <fullName evidence="9">TRAP transporter large permease subunit</fullName>
    </submittedName>
</protein>
<dbReference type="EMBL" id="VMHE01000005">
    <property type="protein sequence ID" value="TSJ66196.1"/>
    <property type="molecule type" value="Genomic_DNA"/>
</dbReference>
<evidence type="ECO:0000256" key="6">
    <source>
        <dbReference type="SAM" id="Phobius"/>
    </source>
</evidence>
<evidence type="ECO:0000313" key="10">
    <source>
        <dbReference type="Proteomes" id="UP000316425"/>
    </source>
</evidence>
<evidence type="ECO:0000256" key="5">
    <source>
        <dbReference type="ARBA" id="ARBA00023136"/>
    </source>
</evidence>
<dbReference type="OrthoDB" id="9772446at2"/>
<keyword evidence="4 6" id="KW-1133">Transmembrane helix</keyword>
<comment type="subcellular location">
    <subcellularLocation>
        <location evidence="1">Cell membrane</location>
        <topology evidence="1">Multi-pass membrane protein</topology>
    </subcellularLocation>
</comment>
<feature type="transmembrane region" description="Helical" evidence="6">
    <location>
        <begin position="259"/>
        <end position="276"/>
    </location>
</feature>
<dbReference type="InterPro" id="IPR052576">
    <property type="entry name" value="AA_Transporter-Related"/>
</dbReference>
<dbReference type="AlphaFoldDB" id="A0A556PP80"/>
<feature type="transmembrane region" description="Helical" evidence="6">
    <location>
        <begin position="186"/>
        <end position="205"/>
    </location>
</feature>
<evidence type="ECO:0000259" key="8">
    <source>
        <dbReference type="Pfam" id="PF13726"/>
    </source>
</evidence>
<accession>A0A556PP80</accession>
<feature type="transmembrane region" description="Helical" evidence="6">
    <location>
        <begin position="144"/>
        <end position="166"/>
    </location>
</feature>
<proteinExistence type="predicted"/>
<dbReference type="Pfam" id="PF03553">
    <property type="entry name" value="Na_H_antiporter"/>
    <property type="match status" value="1"/>
</dbReference>
<evidence type="ECO:0000256" key="4">
    <source>
        <dbReference type="ARBA" id="ARBA00022989"/>
    </source>
</evidence>
<feature type="transmembrane region" description="Helical" evidence="6">
    <location>
        <begin position="359"/>
        <end position="384"/>
    </location>
</feature>
<feature type="transmembrane region" description="Helical" evidence="6">
    <location>
        <begin position="94"/>
        <end position="110"/>
    </location>
</feature>
<comment type="caution">
    <text evidence="9">The sequence shown here is derived from an EMBL/GenBank/DDBJ whole genome shotgun (WGS) entry which is preliminary data.</text>
</comment>
<feature type="transmembrane region" description="Helical" evidence="6">
    <location>
        <begin position="59"/>
        <end position="82"/>
    </location>
</feature>
<dbReference type="GO" id="GO:0005886">
    <property type="term" value="C:plasma membrane"/>
    <property type="evidence" value="ECO:0007669"/>
    <property type="project" value="UniProtKB-SubCell"/>
</dbReference>
<dbReference type="RefSeq" id="WP_144088195.1">
    <property type="nucleotide sequence ID" value="NZ_VMHE01000005.1"/>
</dbReference>
<name>A0A556PP80_9BACI</name>
<feature type="transmembrane region" description="Helical" evidence="6">
    <location>
        <begin position="327"/>
        <end position="347"/>
    </location>
</feature>
<evidence type="ECO:0000256" key="1">
    <source>
        <dbReference type="ARBA" id="ARBA00004651"/>
    </source>
</evidence>
<gene>
    <name evidence="9" type="ORF">FPQ13_04810</name>
</gene>
<keyword evidence="2" id="KW-1003">Cell membrane</keyword>
<feature type="transmembrane region" description="Helical" evidence="6">
    <location>
        <begin position="116"/>
        <end position="132"/>
    </location>
</feature>
<sequence>MAFVVIASVLIMVILSLLRVNVLLAIVISALSAGLMSGMSLADTVKLFVENMGGSANTALSYVLLGGFAVAISLTGITRGLVQFLRKAVKGKRGVMLIAIALIASLSQNAVPVHIAFVPILIPPLIALFDKMQLDRRAVATSLVFGLKAPYVMLPVGFGLIFQGIIRDNMVENGIEFSLNEVTQAMLIPGLGMVVGLLIALFITYRKKRDYSQIEATEATSNMADESDEPFRFETKHFMTLIAIVAALVVQIITGEMVLGALTGLLLMFILVAVPFKQGEEVMSKGIGMMGMIAFIMLAASGFGEVLKQTGSVEALVDASSGMLEGNKAVIAMILLLVGLLITMGIGTSFGTIPIIAALYVPIALAAGFSPMAIAVLIGTAGALGDAGSPASDSTLGATAGLNVDGKHNHIWDTCVPTFIHFNIPLLIFGWAASILL</sequence>
<dbReference type="InterPro" id="IPR032813">
    <property type="entry name" value="Na_H_antiport_N"/>
</dbReference>
<feature type="transmembrane region" description="Helical" evidence="6">
    <location>
        <begin position="288"/>
        <end position="307"/>
    </location>
</feature>
<evidence type="ECO:0000259" key="7">
    <source>
        <dbReference type="Pfam" id="PF03553"/>
    </source>
</evidence>
<organism evidence="9 10">
    <name type="scientific">Allobacillus salarius</name>
    <dbReference type="NCBI Taxonomy" id="1955272"/>
    <lineage>
        <taxon>Bacteria</taxon>
        <taxon>Bacillati</taxon>
        <taxon>Bacillota</taxon>
        <taxon>Bacilli</taxon>
        <taxon>Bacillales</taxon>
        <taxon>Bacillaceae</taxon>
        <taxon>Allobacillus</taxon>
    </lineage>
</organism>
<keyword evidence="10" id="KW-1185">Reference proteome</keyword>
<feature type="transmembrane region" description="Helical" evidence="6">
    <location>
        <begin position="237"/>
        <end position="253"/>
    </location>
</feature>
<dbReference type="PANTHER" id="PTHR37821:SF1">
    <property type="entry name" value="AMINO ACID TRANSPORTER YUIF-RELATED"/>
    <property type="match status" value="1"/>
</dbReference>
<feature type="transmembrane region" description="Helical" evidence="6">
    <location>
        <begin position="419"/>
        <end position="436"/>
    </location>
</feature>
<dbReference type="InterPro" id="IPR018461">
    <property type="entry name" value="Na/H_Antiport_NhaC-like_C"/>
</dbReference>
<dbReference type="PANTHER" id="PTHR37821">
    <property type="entry name" value="AMINO ACID TRANSPORTER YUIF-RELATED"/>
    <property type="match status" value="1"/>
</dbReference>
<feature type="domain" description="Putative Na+/H+ antiporter N-terminal" evidence="8">
    <location>
        <begin position="5"/>
        <end position="87"/>
    </location>
</feature>
<reference evidence="9 10" key="1">
    <citation type="submission" date="2019-07" db="EMBL/GenBank/DDBJ databases">
        <title>Allobacillus sp. nov. SKP isolated from shrimp paste of Euphausiacea.</title>
        <authorList>
            <person name="Kanchanasin P."/>
            <person name="Tanasupawat S."/>
            <person name="Shi W."/>
            <person name="Wu L."/>
            <person name="Ma J."/>
        </authorList>
    </citation>
    <scope>NUCLEOTIDE SEQUENCE [LARGE SCALE GENOMIC DNA]</scope>
    <source>
        <strain evidence="9 10">SKP4-8</strain>
    </source>
</reference>
<evidence type="ECO:0000256" key="2">
    <source>
        <dbReference type="ARBA" id="ARBA00022475"/>
    </source>
</evidence>
<feature type="domain" description="Na+/H+ antiporter NhaC-like C-terminal" evidence="7">
    <location>
        <begin position="143"/>
        <end position="431"/>
    </location>
</feature>